<dbReference type="SUPFAM" id="SSF51905">
    <property type="entry name" value="FAD/NAD(P)-binding domain"/>
    <property type="match status" value="1"/>
</dbReference>
<sequence>MLRRVIISRASSHINPFCCPRFYPQTSNFHSTKQLKHDSNKPDPANPISRTLGALSYDFRQLKKRLTMSQAERELEDNTEGDVPYDFPKQCDVIIIGGGAMGSSIAYWLRKRALHGLRVVVIEKDPTYQKCSSVLSAGGLRQQFSLEENIEMSLYGAEFLRNMGEYLSIEGEPQVDPQFHPYGYLFLASEAGADTLKRNSVLQNSLGAKNLLLTPEKLTQNFPWINTDGIELGCYGLQNEGWFDPWTLLSGLKNKAIHLGAEYIAAEAVGFEFKQNPNIEVSGIPAGQYVGLDKLTVRTQSGEERSIQFAIAIIAAGAHSNDIARMAKIGTGPGMLSVPLPVEPRKRYVYCFHSPDGPGLNTPLTIDPTGTYFRREGLAGNYICGRSPELVDEPAVDNLEVDLEYFDQKIWPILAKRVEAFGNLKVKSSWAGFYEYNKFDENGIIGMHPYYHNLYLATGFSGHGIQHAPAVGRAISELIIDGRFVTIDLTRLGFDRIITLEPMLEANIV</sequence>
<feature type="domain" description="FAD dependent oxidoreductase" evidence="4">
    <location>
        <begin position="92"/>
        <end position="478"/>
    </location>
</feature>
<dbReference type="Gene3D" id="3.30.9.10">
    <property type="entry name" value="D-Amino Acid Oxidase, subunit A, domain 2"/>
    <property type="match status" value="1"/>
</dbReference>
<dbReference type="KEGG" id="nlo:107222347"/>
<dbReference type="InParanoid" id="A0A6J0BT90"/>
<dbReference type="FunFam" id="3.30.9.10:FF:000026">
    <property type="entry name" value="FAD-dependent oxidoreductase domain-containing protein 1"/>
    <property type="match status" value="1"/>
</dbReference>
<name>A0A6J0BT90_NEOLC</name>
<gene>
    <name evidence="6" type="primary">LOC107222347</name>
</gene>
<dbReference type="FunCoup" id="A0A6J0BT90">
    <property type="interactions" value="557"/>
</dbReference>
<dbReference type="PANTHER" id="PTHR13847">
    <property type="entry name" value="SARCOSINE DEHYDROGENASE-RELATED"/>
    <property type="match status" value="1"/>
</dbReference>
<dbReference type="InterPro" id="IPR036188">
    <property type="entry name" value="FAD/NAD-bd_sf"/>
</dbReference>
<protein>
    <recommendedName>
        <fullName evidence="2">FAD-dependent oxidoreductase domain-containing protein 1</fullName>
    </recommendedName>
</protein>
<organism evidence="6">
    <name type="scientific">Neodiprion lecontei</name>
    <name type="common">Redheaded pine sawfly</name>
    <dbReference type="NCBI Taxonomy" id="441921"/>
    <lineage>
        <taxon>Eukaryota</taxon>
        <taxon>Metazoa</taxon>
        <taxon>Ecdysozoa</taxon>
        <taxon>Arthropoda</taxon>
        <taxon>Hexapoda</taxon>
        <taxon>Insecta</taxon>
        <taxon>Pterygota</taxon>
        <taxon>Neoptera</taxon>
        <taxon>Endopterygota</taxon>
        <taxon>Hymenoptera</taxon>
        <taxon>Tenthredinoidea</taxon>
        <taxon>Diprionidae</taxon>
        <taxon>Diprioninae</taxon>
        <taxon>Neodiprion</taxon>
    </lineage>
</organism>
<proteinExistence type="predicted"/>
<reference evidence="6" key="1">
    <citation type="submission" date="2025-08" db="UniProtKB">
        <authorList>
            <consortium name="RefSeq"/>
        </authorList>
    </citation>
    <scope>IDENTIFICATION</scope>
    <source>
        <tissue evidence="6">Thorax and Abdomen</tissue>
    </source>
</reference>
<comment type="function">
    <text evidence="3">Required for the assembly of the mitochondrial membrane respiratory chain NADH dehydrogenase (Complex I). Involved in mid-late stages of complex I assembly.</text>
</comment>
<dbReference type="RefSeq" id="XP_015517163.1">
    <property type="nucleotide sequence ID" value="XM_015661677.2"/>
</dbReference>
<accession>A0A6J0BT90</accession>
<dbReference type="GO" id="GO:0005739">
    <property type="term" value="C:mitochondrion"/>
    <property type="evidence" value="ECO:0007669"/>
    <property type="project" value="GOC"/>
</dbReference>
<evidence type="ECO:0000259" key="4">
    <source>
        <dbReference type="Pfam" id="PF01266"/>
    </source>
</evidence>
<evidence type="ECO:0000313" key="6">
    <source>
        <dbReference type="RefSeq" id="XP_015517163.1"/>
    </source>
</evidence>
<dbReference type="AlphaFoldDB" id="A0A6J0BT90"/>
<dbReference type="GO" id="GO:0032981">
    <property type="term" value="P:mitochondrial respiratory chain complex I assembly"/>
    <property type="evidence" value="ECO:0007669"/>
    <property type="project" value="TreeGrafter"/>
</dbReference>
<dbReference type="GO" id="GO:0016491">
    <property type="term" value="F:oxidoreductase activity"/>
    <property type="evidence" value="ECO:0007669"/>
    <property type="project" value="UniProtKB-KW"/>
</dbReference>
<evidence type="ECO:0000256" key="3">
    <source>
        <dbReference type="ARBA" id="ARBA00046185"/>
    </source>
</evidence>
<dbReference type="PANTHER" id="PTHR13847:SF287">
    <property type="entry name" value="FAD-DEPENDENT OXIDOREDUCTASE DOMAIN-CONTAINING PROTEIN 1"/>
    <property type="match status" value="1"/>
</dbReference>
<evidence type="ECO:0000256" key="1">
    <source>
        <dbReference type="ARBA" id="ARBA00023002"/>
    </source>
</evidence>
<evidence type="ECO:0000313" key="5">
    <source>
        <dbReference type="Proteomes" id="UP000829291"/>
    </source>
</evidence>
<evidence type="ECO:0000256" key="2">
    <source>
        <dbReference type="ARBA" id="ARBA00039785"/>
    </source>
</evidence>
<dbReference type="Proteomes" id="UP000829291">
    <property type="component" value="Chromosome 5"/>
</dbReference>
<dbReference type="Pfam" id="PF01266">
    <property type="entry name" value="DAO"/>
    <property type="match status" value="1"/>
</dbReference>
<dbReference type="OrthoDB" id="424974at2759"/>
<dbReference type="InterPro" id="IPR006076">
    <property type="entry name" value="FAD-dep_OxRdtase"/>
</dbReference>
<keyword evidence="5" id="KW-1185">Reference proteome</keyword>
<dbReference type="Gene3D" id="3.50.50.60">
    <property type="entry name" value="FAD/NAD(P)-binding domain"/>
    <property type="match status" value="1"/>
</dbReference>
<keyword evidence="1" id="KW-0560">Oxidoreductase</keyword>
<dbReference type="GeneID" id="107222347"/>